<dbReference type="EMBL" id="JABFAF010000001">
    <property type="protein sequence ID" value="MBA0848129.1"/>
    <property type="molecule type" value="Genomic_DNA"/>
</dbReference>
<dbReference type="Proteomes" id="UP000593576">
    <property type="component" value="Unassembled WGS sequence"/>
</dbReference>
<organism evidence="1 2">
    <name type="scientific">Gossypium schwendimanii</name>
    <name type="common">Cotton</name>
    <dbReference type="NCBI Taxonomy" id="34291"/>
    <lineage>
        <taxon>Eukaryota</taxon>
        <taxon>Viridiplantae</taxon>
        <taxon>Streptophyta</taxon>
        <taxon>Embryophyta</taxon>
        <taxon>Tracheophyta</taxon>
        <taxon>Spermatophyta</taxon>
        <taxon>Magnoliopsida</taxon>
        <taxon>eudicotyledons</taxon>
        <taxon>Gunneridae</taxon>
        <taxon>Pentapetalae</taxon>
        <taxon>rosids</taxon>
        <taxon>malvids</taxon>
        <taxon>Malvales</taxon>
        <taxon>Malvaceae</taxon>
        <taxon>Malvoideae</taxon>
        <taxon>Gossypium</taxon>
    </lineage>
</organism>
<dbReference type="PANTHER" id="PTHR47481">
    <property type="match status" value="1"/>
</dbReference>
<dbReference type="PANTHER" id="PTHR47481:SF30">
    <property type="entry name" value="CCHC-TYPE DOMAIN-CONTAINING PROTEIN"/>
    <property type="match status" value="1"/>
</dbReference>
<name>A0A7J9KPG6_GOSSC</name>
<dbReference type="OrthoDB" id="973354at2759"/>
<evidence type="ECO:0008006" key="3">
    <source>
        <dbReference type="Google" id="ProtNLM"/>
    </source>
</evidence>
<evidence type="ECO:0000313" key="1">
    <source>
        <dbReference type="EMBL" id="MBA0848129.1"/>
    </source>
</evidence>
<dbReference type="Pfam" id="PF14223">
    <property type="entry name" value="Retrotran_gag_2"/>
    <property type="match status" value="1"/>
</dbReference>
<proteinExistence type="predicted"/>
<gene>
    <name evidence="1" type="ORF">Goshw_028819</name>
</gene>
<dbReference type="AlphaFoldDB" id="A0A7J9KPG6"/>
<evidence type="ECO:0000313" key="2">
    <source>
        <dbReference type="Proteomes" id="UP000593576"/>
    </source>
</evidence>
<accession>A0A7J9KPG6</accession>
<reference evidence="1 2" key="1">
    <citation type="journal article" date="2019" name="Genome Biol. Evol.">
        <title>Insights into the evolution of the New World diploid cottons (Gossypium, subgenus Houzingenia) based on genome sequencing.</title>
        <authorList>
            <person name="Grover C.E."/>
            <person name="Arick M.A. 2nd"/>
            <person name="Thrash A."/>
            <person name="Conover J.L."/>
            <person name="Sanders W.S."/>
            <person name="Peterson D.G."/>
            <person name="Frelichowski J.E."/>
            <person name="Scheffler J.A."/>
            <person name="Scheffler B.E."/>
            <person name="Wendel J.F."/>
        </authorList>
    </citation>
    <scope>NUCLEOTIDE SEQUENCE [LARGE SCALE GENOMIC DNA]</scope>
    <source>
        <strain evidence="1">1</strain>
        <tissue evidence="1">Leaf</tissue>
    </source>
</reference>
<keyword evidence="2" id="KW-1185">Reference proteome</keyword>
<sequence length="244" mass="26645">MLVDESNFLAWKQHVQLVLKTHRLLLLVEGTVVVLSWLISDKDGAPVENPAYTHYEQQNSWEALTRIIGTQSTTKAMRFCSLLHHFKKNDFSISEYLAGIKHLCDLLAGCGHHVSLEKQQLAILNGLPPEFNHVVSIITTSRVLFDLYDITTALLDAEARQYNGAFSEDLDTSSTLSVMRLNSSINGPVANAGCLNSSSLLDSSCPSHSSRRSNGVFSSCSQATGSARSMSVPTTMPFVVGDAT</sequence>
<protein>
    <recommendedName>
        <fullName evidence="3">Retrotransposon Copia-like N-terminal domain-containing protein</fullName>
    </recommendedName>
</protein>
<comment type="caution">
    <text evidence="1">The sequence shown here is derived from an EMBL/GenBank/DDBJ whole genome shotgun (WGS) entry which is preliminary data.</text>
</comment>